<gene>
    <name evidence="1" type="ORF">MNB_SV-4-654</name>
</gene>
<dbReference type="AlphaFoldDB" id="A0A1W1EA73"/>
<reference evidence="1" key="1">
    <citation type="submission" date="2016-10" db="EMBL/GenBank/DDBJ databases">
        <authorList>
            <person name="de Groot N.N."/>
        </authorList>
    </citation>
    <scope>NUCLEOTIDE SEQUENCE</scope>
</reference>
<accession>A0A1W1EA73</accession>
<organism evidence="1">
    <name type="scientific">hydrothermal vent metagenome</name>
    <dbReference type="NCBI Taxonomy" id="652676"/>
    <lineage>
        <taxon>unclassified sequences</taxon>
        <taxon>metagenomes</taxon>
        <taxon>ecological metagenomes</taxon>
    </lineage>
</organism>
<sequence length="224" mass="26517">MKNAVFLIWFVSATLLFGSGLFKGEHRFKALESYTIQDFHFAKPVVYMDVVTFSAKGDIDGNAFQLPKHYIFQTLLKVGTLPFSKSRKKRDFDYLACAILTKEYFWKRAIPLLWDYSFTTLRFMEQNDQRLKAITEPQDIVDLFGEIDTPAELHVWLRAVYHYDALSFLVGWKKVKGFYRIHFRGLNHFCIYDEHFDYFDRYGKKIKTTTLKHYRKKGCVEALP</sequence>
<dbReference type="EMBL" id="FPIB01000025">
    <property type="protein sequence ID" value="SFV90852.1"/>
    <property type="molecule type" value="Genomic_DNA"/>
</dbReference>
<proteinExistence type="predicted"/>
<name>A0A1W1EA73_9ZZZZ</name>
<evidence type="ECO:0000313" key="1">
    <source>
        <dbReference type="EMBL" id="SFV90852.1"/>
    </source>
</evidence>
<protein>
    <submittedName>
        <fullName evidence="1">Uncharacterized protein</fullName>
    </submittedName>
</protein>